<reference evidence="1 2" key="1">
    <citation type="journal article" date="2014" name="Genome Biol. Evol.">
        <title>The secreted proteins of Achlya hypogyna and Thraustotheca clavata identify the ancestral oomycete secretome and reveal gene acquisitions by horizontal gene transfer.</title>
        <authorList>
            <person name="Misner I."/>
            <person name="Blouin N."/>
            <person name="Leonard G."/>
            <person name="Richards T.A."/>
            <person name="Lane C.E."/>
        </authorList>
    </citation>
    <scope>NUCLEOTIDE SEQUENCE [LARGE SCALE GENOMIC DNA]</scope>
    <source>
        <strain evidence="1 2">ATCC 34112</strain>
    </source>
</reference>
<dbReference type="AlphaFoldDB" id="A0A1V9ZX83"/>
<keyword evidence="2" id="KW-1185">Reference proteome</keyword>
<protein>
    <submittedName>
        <fullName evidence="1">Uncharacterized protein</fullName>
    </submittedName>
</protein>
<organism evidence="1 2">
    <name type="scientific">Thraustotheca clavata</name>
    <dbReference type="NCBI Taxonomy" id="74557"/>
    <lineage>
        <taxon>Eukaryota</taxon>
        <taxon>Sar</taxon>
        <taxon>Stramenopiles</taxon>
        <taxon>Oomycota</taxon>
        <taxon>Saprolegniomycetes</taxon>
        <taxon>Saprolegniales</taxon>
        <taxon>Achlyaceae</taxon>
        <taxon>Thraustotheca</taxon>
    </lineage>
</organism>
<comment type="caution">
    <text evidence="1">The sequence shown here is derived from an EMBL/GenBank/DDBJ whole genome shotgun (WGS) entry which is preliminary data.</text>
</comment>
<sequence length="221" mass="25023">MEPRMSLIKVDAQCVLGYKALPYPLTSLPTSNNSNWSALYPQLTFQQAISYLPNQWERKNKQAQIVYLSTVQPLNIIVYNDPTFTQGNVDKDIKADQLKTCYATFQTRNEVLKPLPTSMPLMDAFGSIQVAVCALDASLSSFELILPHSLTTPEWITISPPICVMEESEFWPCTLGRIVSHEGNFTKAQLKDEAIWLPKLIDLLQLPDDQRFKHAIESCML</sequence>
<dbReference type="OrthoDB" id="2158423at2759"/>
<evidence type="ECO:0000313" key="2">
    <source>
        <dbReference type="Proteomes" id="UP000243217"/>
    </source>
</evidence>
<name>A0A1V9ZX83_9STRA</name>
<proteinExistence type="predicted"/>
<accession>A0A1V9ZX83</accession>
<gene>
    <name evidence="1" type="ORF">THRCLA_05016</name>
</gene>
<evidence type="ECO:0000313" key="1">
    <source>
        <dbReference type="EMBL" id="OQS02632.1"/>
    </source>
</evidence>
<dbReference type="EMBL" id="JNBS01001102">
    <property type="protein sequence ID" value="OQS02632.1"/>
    <property type="molecule type" value="Genomic_DNA"/>
</dbReference>
<dbReference type="Proteomes" id="UP000243217">
    <property type="component" value="Unassembled WGS sequence"/>
</dbReference>